<evidence type="ECO:0000256" key="1">
    <source>
        <dbReference type="ARBA" id="ARBA00023013"/>
    </source>
</evidence>
<dbReference type="Gramene" id="Kaladp0070s0107.1.v1.1">
    <property type="protein sequence ID" value="Kaladp0070s0107.1.v1.1.CDS.1"/>
    <property type="gene ID" value="Kaladp0070s0107.v1.1"/>
</dbReference>
<sequence length="94" mass="10314">MKAEADESCDLGYQVAGDSMDVDVVEDGCSTPKRAECRIPASPLVCPPPPARKKPFDFRKKGPEDDVFPAKVGFFHPPDLEALFSMPPRRGFCT</sequence>
<dbReference type="EnsemblPlants" id="Kaladp0070s0107.1.v1.1">
    <property type="protein sequence ID" value="Kaladp0070s0107.1.v1.1.CDS.1"/>
    <property type="gene ID" value="Kaladp0070s0107.v1.1"/>
</dbReference>
<keyword evidence="1" id="KW-0649">Protein kinase inhibitor</keyword>
<dbReference type="AlphaFoldDB" id="A0A7N0UJ87"/>
<protein>
    <submittedName>
        <fullName evidence="3">Uncharacterized protein</fullName>
    </submittedName>
</protein>
<dbReference type="OMA" id="CRIPMAS"/>
<evidence type="ECO:0000256" key="2">
    <source>
        <dbReference type="ARBA" id="ARBA00023306"/>
    </source>
</evidence>
<reference evidence="3" key="1">
    <citation type="submission" date="2021-01" db="UniProtKB">
        <authorList>
            <consortium name="EnsemblPlants"/>
        </authorList>
    </citation>
    <scope>IDENTIFICATION</scope>
</reference>
<dbReference type="GO" id="GO:0005634">
    <property type="term" value="C:nucleus"/>
    <property type="evidence" value="ECO:0007669"/>
    <property type="project" value="TreeGrafter"/>
</dbReference>
<dbReference type="GO" id="GO:0004860">
    <property type="term" value="F:protein kinase inhibitor activity"/>
    <property type="evidence" value="ECO:0007669"/>
    <property type="project" value="UniProtKB-KW"/>
</dbReference>
<dbReference type="GO" id="GO:0032875">
    <property type="term" value="P:regulation of DNA endoreduplication"/>
    <property type="evidence" value="ECO:0007669"/>
    <property type="project" value="InterPro"/>
</dbReference>
<dbReference type="PANTHER" id="PTHR33142">
    <property type="entry name" value="CYCLIN-DEPENDENT PROTEIN KINASE INHIBITOR SMR13"/>
    <property type="match status" value="1"/>
</dbReference>
<proteinExistence type="predicted"/>
<dbReference type="InterPro" id="IPR040389">
    <property type="entry name" value="SMR"/>
</dbReference>
<organism evidence="3 4">
    <name type="scientific">Kalanchoe fedtschenkoi</name>
    <name type="common">Lavender scallops</name>
    <name type="synonym">South American air plant</name>
    <dbReference type="NCBI Taxonomy" id="63787"/>
    <lineage>
        <taxon>Eukaryota</taxon>
        <taxon>Viridiplantae</taxon>
        <taxon>Streptophyta</taxon>
        <taxon>Embryophyta</taxon>
        <taxon>Tracheophyta</taxon>
        <taxon>Spermatophyta</taxon>
        <taxon>Magnoliopsida</taxon>
        <taxon>eudicotyledons</taxon>
        <taxon>Gunneridae</taxon>
        <taxon>Pentapetalae</taxon>
        <taxon>Saxifragales</taxon>
        <taxon>Crassulaceae</taxon>
        <taxon>Kalanchoe</taxon>
    </lineage>
</organism>
<evidence type="ECO:0000313" key="3">
    <source>
        <dbReference type="EnsemblPlants" id="Kaladp0070s0107.1.v1.1.CDS.1"/>
    </source>
</evidence>
<keyword evidence="2" id="KW-0131">Cell cycle</keyword>
<keyword evidence="4" id="KW-1185">Reference proteome</keyword>
<dbReference type="PANTHER" id="PTHR33142:SF15">
    <property type="entry name" value="CYCLIN-DEPENDENT PROTEIN KINASE INHIBITOR SMR4"/>
    <property type="match status" value="1"/>
</dbReference>
<dbReference type="Proteomes" id="UP000594263">
    <property type="component" value="Unplaced"/>
</dbReference>
<accession>A0A7N0UJ87</accession>
<name>A0A7N0UJ87_KALFE</name>
<evidence type="ECO:0000313" key="4">
    <source>
        <dbReference type="Proteomes" id="UP000594263"/>
    </source>
</evidence>